<evidence type="ECO:0000313" key="3">
    <source>
        <dbReference type="EMBL" id="OGG84631.1"/>
    </source>
</evidence>
<accession>A0A1F6FFJ3</accession>
<keyword evidence="1" id="KW-0175">Coiled coil</keyword>
<dbReference type="InterPro" id="IPR040556">
    <property type="entry name" value="pP_pnuc_1"/>
</dbReference>
<organism evidence="3 4">
    <name type="scientific">Candidatus Kaiserbacteria bacterium RIFCSPLOWO2_12_FULL_45_26</name>
    <dbReference type="NCBI Taxonomy" id="1798525"/>
    <lineage>
        <taxon>Bacteria</taxon>
        <taxon>Candidatus Kaiseribacteriota</taxon>
    </lineage>
</organism>
<feature type="domain" description="Predicted pPIWI-associating nuclease" evidence="2">
    <location>
        <begin position="214"/>
        <end position="319"/>
    </location>
</feature>
<feature type="coiled-coil region" evidence="1">
    <location>
        <begin position="185"/>
        <end position="212"/>
    </location>
</feature>
<gene>
    <name evidence="3" type="ORF">A3G90_00915</name>
</gene>
<dbReference type="EMBL" id="MFMM01000001">
    <property type="protein sequence ID" value="OGG84631.1"/>
    <property type="molecule type" value="Genomic_DNA"/>
</dbReference>
<dbReference type="Pfam" id="PF18165">
    <property type="entry name" value="pP_pnuc_1"/>
    <property type="match status" value="1"/>
</dbReference>
<proteinExistence type="predicted"/>
<sequence length="347" mass="38166">MSSDKEFSEKDEIEIVQNELTAVHNYSAGLGYALSDTLNNYNAVLAVQREAIDSAYATFRSPIMLGAIESMQSAAETYREVLTPLSTVIADIGIATVGLNKLHTAGVLGLEYLGATTVFSTLALDSVREQQTILQNTFAAYDGVDVTHLFSAVSPSVQTVGQGLTQMIQSLGGVAAVDFETIPELEVVRESAEVEDVELEEYQERLDALLTEINPILVEYRRGAWTAFNAKSEDYIGQASSSMRRVVDTLLREIAPEKEVAETEYFKNSPDAKDKNERPTRKAKVMYIVNWDEGKAEHLKRFTTGFLAAYDNLSAWDHVPLNKDGFVQGALVVIEGHLLSLLTVNEA</sequence>
<name>A0A1F6FFJ3_9BACT</name>
<reference evidence="3 4" key="1">
    <citation type="journal article" date="2016" name="Nat. Commun.">
        <title>Thousands of microbial genomes shed light on interconnected biogeochemical processes in an aquifer system.</title>
        <authorList>
            <person name="Anantharaman K."/>
            <person name="Brown C.T."/>
            <person name="Hug L.A."/>
            <person name="Sharon I."/>
            <person name="Castelle C.J."/>
            <person name="Probst A.J."/>
            <person name="Thomas B.C."/>
            <person name="Singh A."/>
            <person name="Wilkins M.J."/>
            <person name="Karaoz U."/>
            <person name="Brodie E.L."/>
            <person name="Williams K.H."/>
            <person name="Hubbard S.S."/>
            <person name="Banfield J.F."/>
        </authorList>
    </citation>
    <scope>NUCLEOTIDE SEQUENCE [LARGE SCALE GENOMIC DNA]</scope>
</reference>
<dbReference type="AlphaFoldDB" id="A0A1F6FFJ3"/>
<dbReference type="STRING" id="1798525.A3G90_00915"/>
<dbReference type="Proteomes" id="UP000177325">
    <property type="component" value="Unassembled WGS sequence"/>
</dbReference>
<comment type="caution">
    <text evidence="3">The sequence shown here is derived from an EMBL/GenBank/DDBJ whole genome shotgun (WGS) entry which is preliminary data.</text>
</comment>
<evidence type="ECO:0000313" key="4">
    <source>
        <dbReference type="Proteomes" id="UP000177325"/>
    </source>
</evidence>
<evidence type="ECO:0000256" key="1">
    <source>
        <dbReference type="SAM" id="Coils"/>
    </source>
</evidence>
<protein>
    <recommendedName>
        <fullName evidence="2">Predicted pPIWI-associating nuclease domain-containing protein</fullName>
    </recommendedName>
</protein>
<evidence type="ECO:0000259" key="2">
    <source>
        <dbReference type="Pfam" id="PF18165"/>
    </source>
</evidence>